<keyword evidence="2" id="KW-0808">Transferase</keyword>
<evidence type="ECO:0000313" key="3">
    <source>
        <dbReference type="Proteomes" id="UP000440578"/>
    </source>
</evidence>
<dbReference type="GO" id="GO:0032259">
    <property type="term" value="P:methylation"/>
    <property type="evidence" value="ECO:0007669"/>
    <property type="project" value="UniProtKB-KW"/>
</dbReference>
<dbReference type="EMBL" id="VIIS01000411">
    <property type="protein sequence ID" value="KAF0309348.1"/>
    <property type="molecule type" value="Genomic_DNA"/>
</dbReference>
<organism evidence="2 3">
    <name type="scientific">Amphibalanus amphitrite</name>
    <name type="common">Striped barnacle</name>
    <name type="synonym">Balanus amphitrite</name>
    <dbReference type="NCBI Taxonomy" id="1232801"/>
    <lineage>
        <taxon>Eukaryota</taxon>
        <taxon>Metazoa</taxon>
        <taxon>Ecdysozoa</taxon>
        <taxon>Arthropoda</taxon>
        <taxon>Crustacea</taxon>
        <taxon>Multicrustacea</taxon>
        <taxon>Cirripedia</taxon>
        <taxon>Thoracica</taxon>
        <taxon>Thoracicalcarea</taxon>
        <taxon>Balanomorpha</taxon>
        <taxon>Balanoidea</taxon>
        <taxon>Balanidae</taxon>
        <taxon>Amphibalaninae</taxon>
        <taxon>Amphibalanus</taxon>
    </lineage>
</organism>
<comment type="caution">
    <text evidence="2">The sequence shown here is derived from an EMBL/GenBank/DDBJ whole genome shotgun (WGS) entry which is preliminary data.</text>
</comment>
<keyword evidence="2" id="KW-0489">Methyltransferase</keyword>
<dbReference type="Gene3D" id="3.40.50.150">
    <property type="entry name" value="Vaccinia Virus protein VP39"/>
    <property type="match status" value="1"/>
</dbReference>
<accession>A0A6A4X336</accession>
<name>A0A6A4X336_AMPAM</name>
<proteinExistence type="predicted"/>
<feature type="region of interest" description="Disordered" evidence="1">
    <location>
        <begin position="657"/>
        <end position="689"/>
    </location>
</feature>
<dbReference type="InterPro" id="IPR042620">
    <property type="entry name" value="NSUN7"/>
</dbReference>
<dbReference type="AlphaFoldDB" id="A0A6A4X336"/>
<dbReference type="SUPFAM" id="SSF53335">
    <property type="entry name" value="S-adenosyl-L-methionine-dependent methyltransferases"/>
    <property type="match status" value="1"/>
</dbReference>
<dbReference type="InterPro" id="IPR029063">
    <property type="entry name" value="SAM-dependent_MTases_sf"/>
</dbReference>
<evidence type="ECO:0000256" key="1">
    <source>
        <dbReference type="SAM" id="MobiDB-lite"/>
    </source>
</evidence>
<dbReference type="Proteomes" id="UP000440578">
    <property type="component" value="Unassembled WGS sequence"/>
</dbReference>
<evidence type="ECO:0000313" key="2">
    <source>
        <dbReference type="EMBL" id="KAF0309348.1"/>
    </source>
</evidence>
<sequence>MENATVVPRLPLSEGEIFFPSPMMVMPARPGTPGSVRLTSSVSLTSRLPHDLTRLSATSLITLQLAERVPLRTFYDGLFRFPCHYGIQLYRKAAEIFDRLHEYQPGSKCNLFVESIEFSCNEEKKLAFELAYAAMKYEEVLRQTLDDVGFVVKYPEFQDELSLASVILYDYQDRRFQRRQALPSDRQYPRHCQLEEALFHLRTRLSAALARIRILHDAPTLQTLLPAEVHPPEPARHRPVHAWINCNKASSQQILDSLGSTLKILQPGLTESSFHYDDDFPDLLVFESGWKKTLEKTATFKKHWIVLQEKACCLPAYATAQELRRLRQREPELRGSVLQVGAGSGRSLAHLLSLLPDRDNISRLLAMSGDRKAVVERQLQELGVADARVMSGGLETHGRAAELRDVVAVLVTPVTTHTALADPVDWVMEEGGDIALLRELSMDPTKSALPQRVSALVTSQNETLLRALRLPNVRVVVYATHSSNRAENEEVVFGVVDEVNEEQRRRWQEAREHGKLEIETPPDKLYEFRQLVNIPEEDIAIPFLVLPQTPTTALSDSDGGGSSVGGGGIVQGVIFSSGSGAPSRAGSGSGGTYHTDTVRDLRELERVRQDAQVWWSRQAGRRSVMSPRSAGLRPHVRQLLASRGRAAARFGAAEPAVAVTGAGRRRRQASQPPEPSEHGDTEPSPLSLPKLASRTRHLSLGPPLNIHKVNIGDFSSVAVHIPPVF</sequence>
<dbReference type="OrthoDB" id="6817893at2759"/>
<dbReference type="GO" id="GO:0008168">
    <property type="term" value="F:methyltransferase activity"/>
    <property type="evidence" value="ECO:0007669"/>
    <property type="project" value="UniProtKB-KW"/>
</dbReference>
<dbReference type="PANTHER" id="PTHR14663">
    <property type="entry name" value="METHYLTRANSFERASE NSUN7-RELATED"/>
    <property type="match status" value="1"/>
</dbReference>
<reference evidence="2 3" key="1">
    <citation type="submission" date="2019-07" db="EMBL/GenBank/DDBJ databases">
        <title>Draft genome assembly of a fouling barnacle, Amphibalanus amphitrite (Darwin, 1854): The first reference genome for Thecostraca.</title>
        <authorList>
            <person name="Kim W."/>
        </authorList>
    </citation>
    <scope>NUCLEOTIDE SEQUENCE [LARGE SCALE GENOMIC DNA]</scope>
    <source>
        <strain evidence="2">SNU_AA5</strain>
        <tissue evidence="2">Soma without cirri and trophi</tissue>
    </source>
</reference>
<gene>
    <name evidence="2" type="primary">Nsun7</name>
    <name evidence="2" type="ORF">FJT64_019528</name>
</gene>
<protein>
    <submittedName>
        <fullName evidence="2">Putative methyltransferase NSUN7</fullName>
    </submittedName>
</protein>
<keyword evidence="3" id="KW-1185">Reference proteome</keyword>
<dbReference type="PANTHER" id="PTHR14663:SF2">
    <property type="entry name" value="METHYLTRANSFERASE NSUN7-RELATED"/>
    <property type="match status" value="1"/>
</dbReference>